<proteinExistence type="predicted"/>
<feature type="transmembrane region" description="Helical" evidence="1">
    <location>
        <begin position="35"/>
        <end position="63"/>
    </location>
</feature>
<feature type="non-terminal residue" evidence="2">
    <location>
        <position position="80"/>
    </location>
</feature>
<dbReference type="RefSeq" id="WP_156868281.1">
    <property type="nucleotide sequence ID" value="NZ_WEIK01000117.1"/>
</dbReference>
<protein>
    <submittedName>
        <fullName evidence="2">Uncharacterized protein</fullName>
    </submittedName>
</protein>
<organism evidence="2 3">
    <name type="scientific">Pseudomonas monteilii</name>
    <dbReference type="NCBI Taxonomy" id="76759"/>
    <lineage>
        <taxon>Bacteria</taxon>
        <taxon>Pseudomonadati</taxon>
        <taxon>Pseudomonadota</taxon>
        <taxon>Gammaproteobacteria</taxon>
        <taxon>Pseudomonadales</taxon>
        <taxon>Pseudomonadaceae</taxon>
        <taxon>Pseudomonas</taxon>
    </lineage>
</organism>
<evidence type="ECO:0000256" key="1">
    <source>
        <dbReference type="SAM" id="Phobius"/>
    </source>
</evidence>
<feature type="non-terminal residue" evidence="2">
    <location>
        <position position="1"/>
    </location>
</feature>
<reference evidence="2 3" key="1">
    <citation type="submission" date="2019-10" db="EMBL/GenBank/DDBJ databases">
        <title>XDR Pseudomonas monteilii producing IMP-16 from LCR.</title>
        <authorList>
            <person name="Ballaben A."/>
            <person name="Doi Y."/>
        </authorList>
    </citation>
    <scope>NUCLEOTIDE SEQUENCE [LARGE SCALE GENOMIC DNA]</scope>
    <source>
        <strain evidence="2 3">597/14</strain>
    </source>
</reference>
<accession>A0A7X3F8S5</accession>
<keyword evidence="1" id="KW-0472">Membrane</keyword>
<name>A0A7X3F8S5_9PSED</name>
<comment type="caution">
    <text evidence="2">The sequence shown here is derived from an EMBL/GenBank/DDBJ whole genome shotgun (WGS) entry which is preliminary data.</text>
</comment>
<gene>
    <name evidence="2" type="ORF">F9Z43_29160</name>
</gene>
<dbReference type="Proteomes" id="UP000440965">
    <property type="component" value="Unassembled WGS sequence"/>
</dbReference>
<keyword evidence="1" id="KW-0812">Transmembrane</keyword>
<evidence type="ECO:0000313" key="2">
    <source>
        <dbReference type="EMBL" id="MVF53274.1"/>
    </source>
</evidence>
<feature type="transmembrane region" description="Helical" evidence="1">
    <location>
        <begin position="6"/>
        <end position="23"/>
    </location>
</feature>
<dbReference type="AlphaFoldDB" id="A0A7X3F8S5"/>
<keyword evidence="1" id="KW-1133">Transmembrane helix</keyword>
<evidence type="ECO:0000313" key="3">
    <source>
        <dbReference type="Proteomes" id="UP000440965"/>
    </source>
</evidence>
<dbReference type="EMBL" id="WEIK01000117">
    <property type="protein sequence ID" value="MVF53274.1"/>
    <property type="molecule type" value="Genomic_DNA"/>
</dbReference>
<sequence>LPYIALQLKGIVLGVNLLIGANADATGTRVQDTALVVSLVLAIAFESLIKLLAFLAVGIFVVFNLYDGFDDLFSQARQSI</sequence>